<feature type="region of interest" description="Disordered" evidence="1">
    <location>
        <begin position="1"/>
        <end position="52"/>
    </location>
</feature>
<feature type="non-terminal residue" evidence="2">
    <location>
        <position position="185"/>
    </location>
</feature>
<feature type="region of interest" description="Disordered" evidence="1">
    <location>
        <begin position="70"/>
        <end position="124"/>
    </location>
</feature>
<proteinExistence type="predicted"/>
<feature type="compositionally biased region" description="Low complexity" evidence="1">
    <location>
        <begin position="19"/>
        <end position="29"/>
    </location>
</feature>
<dbReference type="Proteomes" id="UP001054857">
    <property type="component" value="Unassembled WGS sequence"/>
</dbReference>
<keyword evidence="3" id="KW-1185">Reference proteome</keyword>
<dbReference type="EMBL" id="BMAR01000055">
    <property type="protein sequence ID" value="GFR51874.1"/>
    <property type="molecule type" value="Genomic_DNA"/>
</dbReference>
<evidence type="ECO:0000313" key="3">
    <source>
        <dbReference type="Proteomes" id="UP001054857"/>
    </source>
</evidence>
<gene>
    <name evidence="2" type="ORF">Agub_g14349</name>
</gene>
<reference evidence="2 3" key="1">
    <citation type="journal article" date="2021" name="Sci. Rep.">
        <title>Genome sequencing of the multicellular alga Astrephomene provides insights into convergent evolution of germ-soma differentiation.</title>
        <authorList>
            <person name="Yamashita S."/>
            <person name="Yamamoto K."/>
            <person name="Matsuzaki R."/>
            <person name="Suzuki S."/>
            <person name="Yamaguchi H."/>
            <person name="Hirooka S."/>
            <person name="Minakuchi Y."/>
            <person name="Miyagishima S."/>
            <person name="Kawachi M."/>
            <person name="Toyoda A."/>
            <person name="Nozaki H."/>
        </authorList>
    </citation>
    <scope>NUCLEOTIDE SEQUENCE [LARGE SCALE GENOMIC DNA]</scope>
    <source>
        <strain evidence="2 3">NIES-4017</strain>
    </source>
</reference>
<feature type="compositionally biased region" description="Low complexity" evidence="1">
    <location>
        <begin position="96"/>
        <end position="105"/>
    </location>
</feature>
<accession>A0AAD3HS76</accession>
<evidence type="ECO:0000313" key="2">
    <source>
        <dbReference type="EMBL" id="GFR51874.1"/>
    </source>
</evidence>
<feature type="compositionally biased region" description="Low complexity" evidence="1">
    <location>
        <begin position="38"/>
        <end position="52"/>
    </location>
</feature>
<protein>
    <submittedName>
        <fullName evidence="2">Uncharacterized protein</fullName>
    </submittedName>
</protein>
<sequence length="185" mass="18617">LEGRKQSHPVACLPERAEGGAAQQQQAAAGRGGGSNGSNGSSNGSNGSSGNSSCYRDRLLAAFAAAAAAAGRPLQTHGSSTPSPTCPSRHVFKPVAAVATAAAAAAEEEEEEAEEEEEGEAANAEERRARYRRCAAALSCGGLCGVRCAWGQLAEGAALAELLGPAVFPSPATRLHEVGMCVVEA</sequence>
<feature type="compositionally biased region" description="Acidic residues" evidence="1">
    <location>
        <begin position="106"/>
        <end position="120"/>
    </location>
</feature>
<feature type="non-terminal residue" evidence="2">
    <location>
        <position position="1"/>
    </location>
</feature>
<evidence type="ECO:0000256" key="1">
    <source>
        <dbReference type="SAM" id="MobiDB-lite"/>
    </source>
</evidence>
<dbReference type="AlphaFoldDB" id="A0AAD3HS76"/>
<name>A0AAD3HS76_9CHLO</name>
<organism evidence="2 3">
    <name type="scientific">Astrephomene gubernaculifera</name>
    <dbReference type="NCBI Taxonomy" id="47775"/>
    <lineage>
        <taxon>Eukaryota</taxon>
        <taxon>Viridiplantae</taxon>
        <taxon>Chlorophyta</taxon>
        <taxon>core chlorophytes</taxon>
        <taxon>Chlorophyceae</taxon>
        <taxon>CS clade</taxon>
        <taxon>Chlamydomonadales</taxon>
        <taxon>Astrephomenaceae</taxon>
        <taxon>Astrephomene</taxon>
    </lineage>
</organism>
<comment type="caution">
    <text evidence="2">The sequence shown here is derived from an EMBL/GenBank/DDBJ whole genome shotgun (WGS) entry which is preliminary data.</text>
</comment>